<evidence type="ECO:0000313" key="1">
    <source>
        <dbReference type="EMBL" id="RKS21995.1"/>
    </source>
</evidence>
<sequence length="92" mass="10965">MRLNDDDIKKVEALFRQILIIGIDSSQFYNPEEEYRTRYLIKKANSLYVNVPAGKMNKWHMTIFDKKKKHISLTPFIEEFPEQGITRIGFKK</sequence>
<dbReference type="AlphaFoldDB" id="A0A495M9L9"/>
<dbReference type="EMBL" id="RBLC01000003">
    <property type="protein sequence ID" value="RKS21995.1"/>
    <property type="molecule type" value="Genomic_DNA"/>
</dbReference>
<evidence type="ECO:0000313" key="2">
    <source>
        <dbReference type="Proteomes" id="UP000277579"/>
    </source>
</evidence>
<comment type="caution">
    <text evidence="1">The sequence shown here is derived from an EMBL/GenBank/DDBJ whole genome shotgun (WGS) entry which is preliminary data.</text>
</comment>
<proteinExistence type="predicted"/>
<dbReference type="Proteomes" id="UP000277579">
    <property type="component" value="Unassembled WGS sequence"/>
</dbReference>
<name>A0A495M9L9_9FLAO</name>
<accession>A0A495M9L9</accession>
<protein>
    <submittedName>
        <fullName evidence="1">Uncharacterized protein</fullName>
    </submittedName>
</protein>
<keyword evidence="2" id="KW-1185">Reference proteome</keyword>
<gene>
    <name evidence="1" type="ORF">CLV94_2632</name>
</gene>
<reference evidence="1 2" key="1">
    <citation type="submission" date="2018-10" db="EMBL/GenBank/DDBJ databases">
        <title>Genomic Encyclopedia of Archaeal and Bacterial Type Strains, Phase II (KMG-II): from individual species to whole genera.</title>
        <authorList>
            <person name="Goeker M."/>
        </authorList>
    </citation>
    <scope>NUCLEOTIDE SEQUENCE [LARGE SCALE GENOMIC DNA]</scope>
    <source>
        <strain evidence="1 2">DSM 29537</strain>
    </source>
</reference>
<dbReference type="RefSeq" id="WP_121376916.1">
    <property type="nucleotide sequence ID" value="NZ_RBLC01000003.1"/>
</dbReference>
<organism evidence="1 2">
    <name type="scientific">Flavobacterium endophyticum</name>
    <dbReference type="NCBI Taxonomy" id="1540163"/>
    <lineage>
        <taxon>Bacteria</taxon>
        <taxon>Pseudomonadati</taxon>
        <taxon>Bacteroidota</taxon>
        <taxon>Flavobacteriia</taxon>
        <taxon>Flavobacteriales</taxon>
        <taxon>Flavobacteriaceae</taxon>
        <taxon>Flavobacterium</taxon>
    </lineage>
</organism>